<dbReference type="AlphaFoldDB" id="A0A9P1FZV4"/>
<evidence type="ECO:0000313" key="1">
    <source>
        <dbReference type="EMBL" id="CAI3995779.1"/>
    </source>
</evidence>
<gene>
    <name evidence="1" type="ORF">C1SCF055_LOCUS22305</name>
</gene>
<dbReference type="Proteomes" id="UP001152797">
    <property type="component" value="Unassembled WGS sequence"/>
</dbReference>
<organism evidence="1">
    <name type="scientific">Cladocopium goreaui</name>
    <dbReference type="NCBI Taxonomy" id="2562237"/>
    <lineage>
        <taxon>Eukaryota</taxon>
        <taxon>Sar</taxon>
        <taxon>Alveolata</taxon>
        <taxon>Dinophyceae</taxon>
        <taxon>Suessiales</taxon>
        <taxon>Symbiodiniaceae</taxon>
        <taxon>Cladocopium</taxon>
    </lineage>
</organism>
<reference evidence="2 3" key="2">
    <citation type="submission" date="2024-05" db="EMBL/GenBank/DDBJ databases">
        <authorList>
            <person name="Chen Y."/>
            <person name="Shah S."/>
            <person name="Dougan E. K."/>
            <person name="Thang M."/>
            <person name="Chan C."/>
        </authorList>
    </citation>
    <scope>NUCLEOTIDE SEQUENCE [LARGE SCALE GENOMIC DNA]</scope>
</reference>
<protein>
    <submittedName>
        <fullName evidence="1">Uncharacterized protein</fullName>
    </submittedName>
</protein>
<dbReference type="EMBL" id="CAMXCT010002113">
    <property type="protein sequence ID" value="CAI3995779.1"/>
    <property type="molecule type" value="Genomic_DNA"/>
</dbReference>
<evidence type="ECO:0000313" key="2">
    <source>
        <dbReference type="EMBL" id="CAL4783091.1"/>
    </source>
</evidence>
<dbReference type="EMBL" id="CAMXCT020002113">
    <property type="protein sequence ID" value="CAL1149154.1"/>
    <property type="molecule type" value="Genomic_DNA"/>
</dbReference>
<dbReference type="EMBL" id="CAMXCT030002113">
    <property type="protein sequence ID" value="CAL4783091.1"/>
    <property type="molecule type" value="Genomic_DNA"/>
</dbReference>
<reference evidence="1" key="1">
    <citation type="submission" date="2022-10" db="EMBL/GenBank/DDBJ databases">
        <authorList>
            <person name="Chen Y."/>
            <person name="Dougan E. K."/>
            <person name="Chan C."/>
            <person name="Rhodes N."/>
            <person name="Thang M."/>
        </authorList>
    </citation>
    <scope>NUCLEOTIDE SEQUENCE</scope>
</reference>
<accession>A0A9P1FZV4</accession>
<comment type="caution">
    <text evidence="1">The sequence shown here is derived from an EMBL/GenBank/DDBJ whole genome shotgun (WGS) entry which is preliminary data.</text>
</comment>
<name>A0A9P1FZV4_9DINO</name>
<keyword evidence="3" id="KW-1185">Reference proteome</keyword>
<proteinExistence type="predicted"/>
<sequence>MDAFHVLNPFCPRQELLPWIVQNSKTALCLLSDDFVRSHLVPCFGGPLRSGQWVLVDEAEISESDPMTVLWARSGCGTAKLPWSMPIWIDGACWRFAVKMKPLGVVCIDNLLEYDAAAAVLRRRSGNGGWGAPSDLTPPRSRKGRRVASVVTVDVDTLNWSFRVGLDEWISQWVPFHFSRQNFSSLRLSVVLLRNGAECTFLNCSQKRSEKPQP</sequence>
<evidence type="ECO:0000313" key="3">
    <source>
        <dbReference type="Proteomes" id="UP001152797"/>
    </source>
</evidence>